<evidence type="ECO:0000256" key="2">
    <source>
        <dbReference type="ARBA" id="ARBA00022801"/>
    </source>
</evidence>
<dbReference type="AlphaFoldDB" id="A0A3N2GQW4"/>
<protein>
    <submittedName>
        <fullName evidence="5">Biotin-dependent carboxylase-like uncharacterized protein</fullName>
    </submittedName>
</protein>
<dbReference type="GeneID" id="301842755"/>
<organism evidence="5 6">
    <name type="scientific">Amycolatopsis thermoflava</name>
    <dbReference type="NCBI Taxonomy" id="84480"/>
    <lineage>
        <taxon>Bacteria</taxon>
        <taxon>Bacillati</taxon>
        <taxon>Actinomycetota</taxon>
        <taxon>Actinomycetes</taxon>
        <taxon>Pseudonocardiales</taxon>
        <taxon>Pseudonocardiaceae</taxon>
        <taxon>Amycolatopsis</taxon>
        <taxon>Amycolatopsis methanolica group</taxon>
    </lineage>
</organism>
<feature type="domain" description="Carboxyltransferase" evidence="4">
    <location>
        <begin position="26"/>
        <end position="291"/>
    </location>
</feature>
<evidence type="ECO:0000256" key="3">
    <source>
        <dbReference type="ARBA" id="ARBA00022840"/>
    </source>
</evidence>
<evidence type="ECO:0000313" key="6">
    <source>
        <dbReference type="Proteomes" id="UP000274843"/>
    </source>
</evidence>
<dbReference type="Pfam" id="PF02626">
    <property type="entry name" value="CT_A_B"/>
    <property type="match status" value="1"/>
</dbReference>
<dbReference type="InterPro" id="IPR029000">
    <property type="entry name" value="Cyclophilin-like_dom_sf"/>
</dbReference>
<name>A0A3N2GQW4_9PSEU</name>
<keyword evidence="1" id="KW-0547">Nucleotide-binding</keyword>
<sequence>MAAVLEVVDSGPLSTVQDLGRPGYADIGVTESGAADRASLRLANRLAGNDEGAAGIEVTFGGFAARATAEVTIAVTGAPCPITIDRMGAPMNAALRIAAGAEFRLGWPATGLRSYVAVRGGIAVEPVLGSRATDLLSGLGPDPLRRGVLLPIGAAVAPPLPARFTPVAAPPSDELALRILPGPRDDWFTESALRTLLAQPYAVTSESNRIGIRLEGPVLPRARHGELVSEGMVTGALQVPPSGKPTLFLADHPVTGGYPVIAVVVTEDVDKAAQARPGLQVRFDLAEPARV</sequence>
<accession>A0A3N2GQW4</accession>
<proteinExistence type="predicted"/>
<evidence type="ECO:0000313" key="5">
    <source>
        <dbReference type="EMBL" id="ROS39021.1"/>
    </source>
</evidence>
<dbReference type="SMART" id="SM00797">
    <property type="entry name" value="AHS2"/>
    <property type="match status" value="1"/>
</dbReference>
<gene>
    <name evidence="5" type="ORF">EDD35_1314</name>
</gene>
<dbReference type="Proteomes" id="UP000274843">
    <property type="component" value="Unassembled WGS sequence"/>
</dbReference>
<comment type="caution">
    <text evidence="5">The sequence shown here is derived from an EMBL/GenBank/DDBJ whole genome shotgun (WGS) entry which is preliminary data.</text>
</comment>
<dbReference type="EMBL" id="RKHY01000001">
    <property type="protein sequence ID" value="ROS39021.1"/>
    <property type="molecule type" value="Genomic_DNA"/>
</dbReference>
<dbReference type="GO" id="GO:0016787">
    <property type="term" value="F:hydrolase activity"/>
    <property type="evidence" value="ECO:0007669"/>
    <property type="project" value="UniProtKB-KW"/>
</dbReference>
<reference evidence="5 6" key="1">
    <citation type="submission" date="2018-11" db="EMBL/GenBank/DDBJ databases">
        <title>Sequencing the genomes of 1000 actinobacteria strains.</title>
        <authorList>
            <person name="Klenk H.-P."/>
        </authorList>
    </citation>
    <scope>NUCLEOTIDE SEQUENCE [LARGE SCALE GENOMIC DNA]</scope>
    <source>
        <strain evidence="5 6">DSM 44348</strain>
    </source>
</reference>
<dbReference type="PANTHER" id="PTHR43309">
    <property type="entry name" value="5-OXOPROLINASE SUBUNIT C"/>
    <property type="match status" value="1"/>
</dbReference>
<evidence type="ECO:0000259" key="4">
    <source>
        <dbReference type="SMART" id="SM00797"/>
    </source>
</evidence>
<keyword evidence="6" id="KW-1185">Reference proteome</keyword>
<keyword evidence="2" id="KW-0378">Hydrolase</keyword>
<dbReference type="PANTHER" id="PTHR43309:SF3">
    <property type="entry name" value="5-OXOPROLINASE SUBUNIT C"/>
    <property type="match status" value="1"/>
</dbReference>
<dbReference type="RefSeq" id="WP_123683211.1">
    <property type="nucleotide sequence ID" value="NZ_RKHY01000001.1"/>
</dbReference>
<dbReference type="Gene3D" id="2.40.100.10">
    <property type="entry name" value="Cyclophilin-like"/>
    <property type="match status" value="1"/>
</dbReference>
<dbReference type="GO" id="GO:0005524">
    <property type="term" value="F:ATP binding"/>
    <property type="evidence" value="ECO:0007669"/>
    <property type="project" value="UniProtKB-KW"/>
</dbReference>
<dbReference type="InterPro" id="IPR052708">
    <property type="entry name" value="PxpC"/>
</dbReference>
<dbReference type="SUPFAM" id="SSF50891">
    <property type="entry name" value="Cyclophilin-like"/>
    <property type="match status" value="1"/>
</dbReference>
<dbReference type="NCBIfam" id="TIGR00724">
    <property type="entry name" value="urea_amlyse_rel"/>
    <property type="match status" value="1"/>
</dbReference>
<dbReference type="InterPro" id="IPR003778">
    <property type="entry name" value="CT_A_B"/>
</dbReference>
<keyword evidence="3" id="KW-0067">ATP-binding</keyword>
<evidence type="ECO:0000256" key="1">
    <source>
        <dbReference type="ARBA" id="ARBA00022741"/>
    </source>
</evidence>